<evidence type="ECO:0000256" key="3">
    <source>
        <dbReference type="ARBA" id="ARBA00023002"/>
    </source>
</evidence>
<dbReference type="Proteomes" id="UP001291926">
    <property type="component" value="Unassembled WGS sequence"/>
</dbReference>
<dbReference type="SUPFAM" id="SSF48264">
    <property type="entry name" value="Cytochrome P450"/>
    <property type="match status" value="1"/>
</dbReference>
<dbReference type="InterPro" id="IPR036396">
    <property type="entry name" value="Cyt_P450_sf"/>
</dbReference>
<protein>
    <recommendedName>
        <fullName evidence="8">Cytochrome P450</fullName>
    </recommendedName>
</protein>
<evidence type="ECO:0000256" key="1">
    <source>
        <dbReference type="ARBA" id="ARBA00022617"/>
    </source>
</evidence>
<keyword evidence="5" id="KW-0503">Monooxygenase</keyword>
<dbReference type="EMBL" id="JAYDYQ010002685">
    <property type="protein sequence ID" value="KAK4481536.1"/>
    <property type="molecule type" value="Genomic_DNA"/>
</dbReference>
<dbReference type="InterPro" id="IPR050651">
    <property type="entry name" value="Plant_Cytochrome_P450_Monoox"/>
</dbReference>
<evidence type="ECO:0000256" key="5">
    <source>
        <dbReference type="ARBA" id="ARBA00023033"/>
    </source>
</evidence>
<name>A0ABR0CYD5_9LAMI</name>
<proteinExistence type="predicted"/>
<dbReference type="PANTHER" id="PTHR47947:SF24">
    <property type="entry name" value="ISOFLAVONE 2'-HYDROXYLASE-LIKE"/>
    <property type="match status" value="1"/>
</dbReference>
<dbReference type="Pfam" id="PF00067">
    <property type="entry name" value="p450"/>
    <property type="match status" value="1"/>
</dbReference>
<keyword evidence="7" id="KW-1185">Reference proteome</keyword>
<evidence type="ECO:0000313" key="7">
    <source>
        <dbReference type="Proteomes" id="UP001291926"/>
    </source>
</evidence>
<dbReference type="InterPro" id="IPR001128">
    <property type="entry name" value="Cyt_P450"/>
</dbReference>
<keyword evidence="2" id="KW-0479">Metal-binding</keyword>
<evidence type="ECO:0000313" key="6">
    <source>
        <dbReference type="EMBL" id="KAK4481536.1"/>
    </source>
</evidence>
<evidence type="ECO:0000256" key="4">
    <source>
        <dbReference type="ARBA" id="ARBA00023004"/>
    </source>
</evidence>
<gene>
    <name evidence="6" type="ORF">RD792_012437</name>
</gene>
<keyword evidence="4" id="KW-0408">Iron</keyword>
<organism evidence="6 7">
    <name type="scientific">Penstemon davidsonii</name>
    <dbReference type="NCBI Taxonomy" id="160366"/>
    <lineage>
        <taxon>Eukaryota</taxon>
        <taxon>Viridiplantae</taxon>
        <taxon>Streptophyta</taxon>
        <taxon>Embryophyta</taxon>
        <taxon>Tracheophyta</taxon>
        <taxon>Spermatophyta</taxon>
        <taxon>Magnoliopsida</taxon>
        <taxon>eudicotyledons</taxon>
        <taxon>Gunneridae</taxon>
        <taxon>Pentapetalae</taxon>
        <taxon>asterids</taxon>
        <taxon>lamiids</taxon>
        <taxon>Lamiales</taxon>
        <taxon>Plantaginaceae</taxon>
        <taxon>Cheloneae</taxon>
        <taxon>Penstemon</taxon>
    </lineage>
</organism>
<evidence type="ECO:0008006" key="8">
    <source>
        <dbReference type="Google" id="ProtNLM"/>
    </source>
</evidence>
<comment type="caution">
    <text evidence="6">The sequence shown here is derived from an EMBL/GenBank/DDBJ whole genome shotgun (WGS) entry which is preliminary data.</text>
</comment>
<reference evidence="6 7" key="1">
    <citation type="journal article" date="2023" name="bioRxiv">
        <title>Genome report: Whole genome sequence and annotation of Penstemon davidsonii.</title>
        <authorList>
            <person name="Ostevik K.L."/>
            <person name="Alabady M."/>
            <person name="Zhang M."/>
            <person name="Rausher M.D."/>
        </authorList>
    </citation>
    <scope>NUCLEOTIDE SEQUENCE [LARGE SCALE GENOMIC DNA]</scope>
    <source>
        <strain evidence="6">DNT005</strain>
        <tissue evidence="6">Whole leaf</tissue>
    </source>
</reference>
<sequence>MIRGLDRDSEERRSVDMKKVFFELRINVVMNMIAGKRYYGENVEEVEEGKRFREIVIDTFRLGVSNIGDFLPVVKWLGVGGFEKRLVEVQKRRDEFMQELVDECKRRIAKKGGGETKTMIEILLELQEKEPGYYKDELIRSLMLVRMYFSLSGLN</sequence>
<accession>A0ABR0CYD5</accession>
<keyword evidence="3" id="KW-0560">Oxidoreductase</keyword>
<evidence type="ECO:0000256" key="2">
    <source>
        <dbReference type="ARBA" id="ARBA00022723"/>
    </source>
</evidence>
<dbReference type="PANTHER" id="PTHR47947">
    <property type="entry name" value="CYTOCHROME P450 82C3-RELATED"/>
    <property type="match status" value="1"/>
</dbReference>
<keyword evidence="1" id="KW-0349">Heme</keyword>
<dbReference type="Gene3D" id="1.10.630.10">
    <property type="entry name" value="Cytochrome P450"/>
    <property type="match status" value="1"/>
</dbReference>